<comment type="caution">
    <text evidence="1">The sequence shown here is derived from an EMBL/GenBank/DDBJ whole genome shotgun (WGS) entry which is preliminary data.</text>
</comment>
<name>A0A2N6CUJ6_9GAMM</name>
<dbReference type="EMBL" id="PKUN01000023">
    <property type="protein sequence ID" value="PLX60835.1"/>
    <property type="molecule type" value="Genomic_DNA"/>
</dbReference>
<organism evidence="1 2">
    <name type="scientific">Sedimenticola selenatireducens</name>
    <dbReference type="NCBI Taxonomy" id="191960"/>
    <lineage>
        <taxon>Bacteria</taxon>
        <taxon>Pseudomonadati</taxon>
        <taxon>Pseudomonadota</taxon>
        <taxon>Gammaproteobacteria</taxon>
        <taxon>Chromatiales</taxon>
        <taxon>Sedimenticolaceae</taxon>
        <taxon>Sedimenticola</taxon>
    </lineage>
</organism>
<reference evidence="1 2" key="1">
    <citation type="submission" date="2017-11" db="EMBL/GenBank/DDBJ databases">
        <title>Genome-resolved metagenomics identifies genetic mobility, metabolic interactions, and unexpected diversity in perchlorate-reducing communities.</title>
        <authorList>
            <person name="Barnum T.P."/>
            <person name="Figueroa I.A."/>
            <person name="Carlstrom C.I."/>
            <person name="Lucas L.N."/>
            <person name="Engelbrektson A.L."/>
            <person name="Coates J.D."/>
        </authorList>
    </citation>
    <scope>NUCLEOTIDE SEQUENCE [LARGE SCALE GENOMIC DNA]</scope>
    <source>
        <strain evidence="1">BM301</strain>
    </source>
</reference>
<accession>A0A2N6CUJ6</accession>
<dbReference type="AlphaFoldDB" id="A0A2N6CUJ6"/>
<gene>
    <name evidence="1" type="ORF">C0630_15570</name>
</gene>
<proteinExistence type="predicted"/>
<evidence type="ECO:0000313" key="2">
    <source>
        <dbReference type="Proteomes" id="UP000235015"/>
    </source>
</evidence>
<protein>
    <submittedName>
        <fullName evidence="1">Uncharacterized protein</fullName>
    </submittedName>
</protein>
<evidence type="ECO:0000313" key="1">
    <source>
        <dbReference type="EMBL" id="PLX60835.1"/>
    </source>
</evidence>
<dbReference type="Proteomes" id="UP000235015">
    <property type="component" value="Unassembled WGS sequence"/>
</dbReference>
<dbReference type="RefSeq" id="WP_273440462.1">
    <property type="nucleotide sequence ID" value="NZ_PKUN01000023.1"/>
</dbReference>
<sequence>MSESVLEKRDQIIAALDYPRLLMEREIKQRACPEHYRFNEQVAECNECLYILECQSYSKQLAAPTLRRASSGELLRMLRFGFEYVSYQLNRQDHDTAQCECDQCVWIRSVAPLLDVAAA</sequence>